<evidence type="ECO:0000256" key="6">
    <source>
        <dbReference type="ARBA" id="ARBA00023004"/>
    </source>
</evidence>
<dbReference type="PANTHER" id="PTHR10978:SF5">
    <property type="entry name" value="SUCCINATE DEHYDROGENASE CYTOCHROME B560 SUBUNIT, MITOCHONDRIAL"/>
    <property type="match status" value="1"/>
</dbReference>
<evidence type="ECO:0000256" key="4">
    <source>
        <dbReference type="ARBA" id="ARBA00022723"/>
    </source>
</evidence>
<protein>
    <submittedName>
        <fullName evidence="8">Uncharacterized protein</fullName>
    </submittedName>
</protein>
<dbReference type="Proteomes" id="UP000288216">
    <property type="component" value="Unassembled WGS sequence"/>
</dbReference>
<accession>A0A401Q6L1</accession>
<evidence type="ECO:0000256" key="3">
    <source>
        <dbReference type="ARBA" id="ARBA00022692"/>
    </source>
</evidence>
<evidence type="ECO:0000256" key="5">
    <source>
        <dbReference type="ARBA" id="ARBA00022989"/>
    </source>
</evidence>
<dbReference type="PANTHER" id="PTHR10978">
    <property type="entry name" value="SUCCINATE DEHYDROGENASE CYTOCHROME B560 SUBUNIT"/>
    <property type="match status" value="1"/>
</dbReference>
<dbReference type="EMBL" id="BFAA01022531">
    <property type="protein sequence ID" value="GCB81002.1"/>
    <property type="molecule type" value="Genomic_DNA"/>
</dbReference>
<dbReference type="GO" id="GO:0046872">
    <property type="term" value="F:metal ion binding"/>
    <property type="evidence" value="ECO:0007669"/>
    <property type="project" value="UniProtKB-KW"/>
</dbReference>
<dbReference type="OrthoDB" id="588261at2759"/>
<keyword evidence="3" id="KW-0812">Transmembrane</keyword>
<comment type="subcellular location">
    <subcellularLocation>
        <location evidence="1">Membrane</location>
    </subcellularLocation>
</comment>
<dbReference type="GO" id="GO:0009055">
    <property type="term" value="F:electron transfer activity"/>
    <property type="evidence" value="ECO:0007669"/>
    <property type="project" value="InterPro"/>
</dbReference>
<dbReference type="GO" id="GO:0006099">
    <property type="term" value="P:tricarboxylic acid cycle"/>
    <property type="evidence" value="ECO:0007669"/>
    <property type="project" value="InterPro"/>
</dbReference>
<gene>
    <name evidence="8" type="ORF">scyTo_0022444</name>
</gene>
<keyword evidence="4" id="KW-0479">Metal-binding</keyword>
<feature type="non-terminal residue" evidence="8">
    <location>
        <position position="58"/>
    </location>
</feature>
<proteinExistence type="predicted"/>
<evidence type="ECO:0000256" key="2">
    <source>
        <dbReference type="ARBA" id="ARBA00022617"/>
    </source>
</evidence>
<dbReference type="GO" id="GO:0006121">
    <property type="term" value="P:mitochondrial electron transport, succinate to ubiquinone"/>
    <property type="evidence" value="ECO:0007669"/>
    <property type="project" value="TreeGrafter"/>
</dbReference>
<evidence type="ECO:0000256" key="7">
    <source>
        <dbReference type="ARBA" id="ARBA00023136"/>
    </source>
</evidence>
<dbReference type="AlphaFoldDB" id="A0A401Q6L1"/>
<evidence type="ECO:0000256" key="1">
    <source>
        <dbReference type="ARBA" id="ARBA00004370"/>
    </source>
</evidence>
<keyword evidence="2" id="KW-0349">Heme</keyword>
<comment type="caution">
    <text evidence="8">The sequence shown here is derived from an EMBL/GenBank/DDBJ whole genome shotgun (WGS) entry which is preliminary data.</text>
</comment>
<sequence length="58" mass="6698">MALLLRVAGRQCLRIPLAPLLGARWAVPKTTSAKQEMDRFWEKNERLQRPVSPHIAIY</sequence>
<evidence type="ECO:0000313" key="8">
    <source>
        <dbReference type="EMBL" id="GCB81002.1"/>
    </source>
</evidence>
<dbReference type="InterPro" id="IPR014314">
    <property type="entry name" value="Succ_DH_cytb556"/>
</dbReference>
<dbReference type="STRING" id="75743.A0A401Q6L1"/>
<dbReference type="OMA" id="ITIYSWH"/>
<dbReference type="Gene3D" id="1.20.5.540">
    <property type="entry name" value="Single helix bin"/>
    <property type="match status" value="1"/>
</dbReference>
<reference evidence="8 9" key="1">
    <citation type="journal article" date="2018" name="Nat. Ecol. Evol.">
        <title>Shark genomes provide insights into elasmobranch evolution and the origin of vertebrates.</title>
        <authorList>
            <person name="Hara Y"/>
            <person name="Yamaguchi K"/>
            <person name="Onimaru K"/>
            <person name="Kadota M"/>
            <person name="Koyanagi M"/>
            <person name="Keeley SD"/>
            <person name="Tatsumi K"/>
            <person name="Tanaka K"/>
            <person name="Motone F"/>
            <person name="Kageyama Y"/>
            <person name="Nozu R"/>
            <person name="Adachi N"/>
            <person name="Nishimura O"/>
            <person name="Nakagawa R"/>
            <person name="Tanegashima C"/>
            <person name="Kiyatake I"/>
            <person name="Matsumoto R"/>
            <person name="Murakumo K"/>
            <person name="Nishida K"/>
            <person name="Terakita A"/>
            <person name="Kuratani S"/>
            <person name="Sato K"/>
            <person name="Hyodo S Kuraku.S."/>
        </authorList>
    </citation>
    <scope>NUCLEOTIDE SEQUENCE [LARGE SCALE GENOMIC DNA]</scope>
</reference>
<keyword evidence="7" id="KW-0472">Membrane</keyword>
<keyword evidence="6" id="KW-0408">Iron</keyword>
<keyword evidence="5" id="KW-1133">Transmembrane helix</keyword>
<dbReference type="GO" id="GO:0016020">
    <property type="term" value="C:membrane"/>
    <property type="evidence" value="ECO:0007669"/>
    <property type="project" value="UniProtKB-SubCell"/>
</dbReference>
<dbReference type="GO" id="GO:0005739">
    <property type="term" value="C:mitochondrion"/>
    <property type="evidence" value="ECO:0007669"/>
    <property type="project" value="GOC"/>
</dbReference>
<name>A0A401Q6L1_SCYTO</name>
<evidence type="ECO:0000313" key="9">
    <source>
        <dbReference type="Proteomes" id="UP000288216"/>
    </source>
</evidence>
<organism evidence="8 9">
    <name type="scientific">Scyliorhinus torazame</name>
    <name type="common">Cloudy catshark</name>
    <name type="synonym">Catulus torazame</name>
    <dbReference type="NCBI Taxonomy" id="75743"/>
    <lineage>
        <taxon>Eukaryota</taxon>
        <taxon>Metazoa</taxon>
        <taxon>Chordata</taxon>
        <taxon>Craniata</taxon>
        <taxon>Vertebrata</taxon>
        <taxon>Chondrichthyes</taxon>
        <taxon>Elasmobranchii</taxon>
        <taxon>Galeomorphii</taxon>
        <taxon>Galeoidea</taxon>
        <taxon>Carcharhiniformes</taxon>
        <taxon>Scyliorhinidae</taxon>
        <taxon>Scyliorhinus</taxon>
    </lineage>
</organism>
<keyword evidence="9" id="KW-1185">Reference proteome</keyword>